<dbReference type="HOGENOM" id="CLU_306872_0_0_1"/>
<evidence type="ECO:0000256" key="2">
    <source>
        <dbReference type="SAM" id="Phobius"/>
    </source>
</evidence>
<keyword evidence="2" id="KW-0472">Membrane</keyword>
<dbReference type="AlphaFoldDB" id="B8BX46"/>
<feature type="compositionally biased region" description="Basic and acidic residues" evidence="1">
    <location>
        <begin position="722"/>
        <end position="731"/>
    </location>
</feature>
<keyword evidence="2" id="KW-0812">Transmembrane</keyword>
<organism evidence="3 4">
    <name type="scientific">Thalassiosira pseudonana</name>
    <name type="common">Marine diatom</name>
    <name type="synonym">Cyclotella nana</name>
    <dbReference type="NCBI Taxonomy" id="35128"/>
    <lineage>
        <taxon>Eukaryota</taxon>
        <taxon>Sar</taxon>
        <taxon>Stramenopiles</taxon>
        <taxon>Ochrophyta</taxon>
        <taxon>Bacillariophyta</taxon>
        <taxon>Coscinodiscophyceae</taxon>
        <taxon>Thalassiosirophycidae</taxon>
        <taxon>Thalassiosirales</taxon>
        <taxon>Thalassiosiraceae</taxon>
        <taxon>Thalassiosira</taxon>
    </lineage>
</organism>
<feature type="region of interest" description="Disordered" evidence="1">
    <location>
        <begin position="61"/>
        <end position="102"/>
    </location>
</feature>
<feature type="compositionally biased region" description="Polar residues" evidence="1">
    <location>
        <begin position="363"/>
        <end position="373"/>
    </location>
</feature>
<gene>
    <name evidence="3" type="ORF">THAPSDRAFT_21645</name>
</gene>
<reference evidence="3 4" key="1">
    <citation type="journal article" date="2004" name="Science">
        <title>The genome of the diatom Thalassiosira pseudonana: ecology, evolution, and metabolism.</title>
        <authorList>
            <person name="Armbrust E.V."/>
            <person name="Berges J.A."/>
            <person name="Bowler C."/>
            <person name="Green B.R."/>
            <person name="Martinez D."/>
            <person name="Putnam N.H."/>
            <person name="Zhou S."/>
            <person name="Allen A.E."/>
            <person name="Apt K.E."/>
            <person name="Bechner M."/>
            <person name="Brzezinski M.A."/>
            <person name="Chaal B.K."/>
            <person name="Chiovitti A."/>
            <person name="Davis A.K."/>
            <person name="Demarest M.S."/>
            <person name="Detter J.C."/>
            <person name="Glavina T."/>
            <person name="Goodstein D."/>
            <person name="Hadi M.Z."/>
            <person name="Hellsten U."/>
            <person name="Hildebrand M."/>
            <person name="Jenkins B.D."/>
            <person name="Jurka J."/>
            <person name="Kapitonov V.V."/>
            <person name="Kroger N."/>
            <person name="Lau W.W."/>
            <person name="Lane T.W."/>
            <person name="Larimer F.W."/>
            <person name="Lippmeier J.C."/>
            <person name="Lucas S."/>
            <person name="Medina M."/>
            <person name="Montsant A."/>
            <person name="Obornik M."/>
            <person name="Parker M.S."/>
            <person name="Palenik B."/>
            <person name="Pazour G.J."/>
            <person name="Richardson P.M."/>
            <person name="Rynearson T.A."/>
            <person name="Saito M.A."/>
            <person name="Schwartz D.C."/>
            <person name="Thamatrakoln K."/>
            <person name="Valentin K."/>
            <person name="Vardi A."/>
            <person name="Wilkerson F.P."/>
            <person name="Rokhsar D.S."/>
        </authorList>
    </citation>
    <scope>NUCLEOTIDE SEQUENCE [LARGE SCALE GENOMIC DNA]</scope>
    <source>
        <strain evidence="3 4">CCMP1335</strain>
    </source>
</reference>
<feature type="transmembrane region" description="Helical" evidence="2">
    <location>
        <begin position="922"/>
        <end position="943"/>
    </location>
</feature>
<feature type="compositionally biased region" description="Basic and acidic residues" evidence="1">
    <location>
        <begin position="72"/>
        <end position="82"/>
    </location>
</feature>
<sequence length="965" mass="105214">MAPCCGLELPPLTTSDVQPQQQQRIAKASIPKATIMMAATALDEFSLDLSLADGIDSIDDGLGGSSSALNEGGRRNNNETKRRSQSQPKMRQSINDSGSDSNIRCSFLDGSLEGGASIKSAEFFDTVFRDGQEKNLGQQTQQPKKKKPAKKMKAKQQCCQQVHPHQAAVDGKVVPCAARGMTADHNANTAYFIISPNIKHGDELLCSSPECRAQAVKFRYCVVCQKPAAKRNFRERHMHGGGIISNPVDVSVAVNNMDTTWAALPQTQTTGLNQGAVLSTPQLPLWAAQLIAAQNTISADQLQQLLIMQQAGRSFHIGTNLMRRSQSVERMSNKVESVPLIVSTTKQPPADVLPSTEGGDDQSAASDGNSRTHRAFSSCNFNDSFKSTGSDEILKMLAVEDQDTNGNSNSNANGSVISITPPVIDDDVGDYDAPVNRSLSLKRTQSKRTSATSFLGSSFKSAESDFSVHSSLFNESIASLLDDSNRERVDVHIPLPQHQNSSGGNQEVPDLVSSPNLDQLNSQRTNFPHQPSDPSTNSSWKDTNLMLNMLYDWNNTLQDEIVIPQPLTTPSPHGCSDTMKAPSAVAKTSAEAVVDRSGFAAATDDSDFFNEILQDFREKRHYENHAGPVSDPLDHICFNVDPTPLSAEVEGRHTIIGANSACNSGSTFDALLGDDENCIGTIEDAEGTNASSPALPNISGVHNTVPKSMLNSTSQSPDVLPEAEKANRSEQESGGAKVVIGMGFFSQLQDEGLYDQVKGTTGVKKRKKNMRHRKPKPDHLKNVSMGFFSGLSGDTTVVPNEVKPKRRLVELGAIDVANALAPLYTWAPTLDESQRFAMEYSLPIVVPGVAMLAQYSSWAYKYCIILPVVHTLETMFTNFGPDCQHLHLRFAPITPFMHLCLDLLLLHPICMAMVIWPHLYGLYAYHQAAFLFFLEYIYWAVAYKDIVVKRKEKLQVRGKIIGMGG</sequence>
<name>B8BX46_THAPS</name>
<dbReference type="InParanoid" id="B8BX46"/>
<evidence type="ECO:0000313" key="4">
    <source>
        <dbReference type="Proteomes" id="UP000001449"/>
    </source>
</evidence>
<feature type="region of interest" description="Disordered" evidence="1">
    <location>
        <begin position="1"/>
        <end position="20"/>
    </location>
</feature>
<feature type="region of interest" description="Disordered" evidence="1">
    <location>
        <begin position="709"/>
        <end position="733"/>
    </location>
</feature>
<dbReference type="RefSeq" id="XP_002288207.1">
    <property type="nucleotide sequence ID" value="XM_002288171.1"/>
</dbReference>
<protein>
    <submittedName>
        <fullName evidence="3">Uncharacterized protein</fullName>
    </submittedName>
</protein>
<accession>B8BX46</accession>
<dbReference type="GeneID" id="7444018"/>
<feature type="compositionally biased region" description="Polar residues" evidence="1">
    <location>
        <begin position="85"/>
        <end position="102"/>
    </location>
</feature>
<keyword evidence="2" id="KW-1133">Transmembrane helix</keyword>
<proteinExistence type="predicted"/>
<dbReference type="Proteomes" id="UP000001449">
    <property type="component" value="Chromosome 3"/>
</dbReference>
<dbReference type="PaxDb" id="35128-Thaps21645"/>
<evidence type="ECO:0000313" key="3">
    <source>
        <dbReference type="EMBL" id="EED93643.1"/>
    </source>
</evidence>
<dbReference type="EMBL" id="CM000640">
    <property type="protein sequence ID" value="EED93643.1"/>
    <property type="molecule type" value="Genomic_DNA"/>
</dbReference>
<reference evidence="3 4" key="2">
    <citation type="journal article" date="2008" name="Nature">
        <title>The Phaeodactylum genome reveals the evolutionary history of diatom genomes.</title>
        <authorList>
            <person name="Bowler C."/>
            <person name="Allen A.E."/>
            <person name="Badger J.H."/>
            <person name="Grimwood J."/>
            <person name="Jabbari K."/>
            <person name="Kuo A."/>
            <person name="Maheswari U."/>
            <person name="Martens C."/>
            <person name="Maumus F."/>
            <person name="Otillar R.P."/>
            <person name="Rayko E."/>
            <person name="Salamov A."/>
            <person name="Vandepoele K."/>
            <person name="Beszteri B."/>
            <person name="Gruber A."/>
            <person name="Heijde M."/>
            <person name="Katinka M."/>
            <person name="Mock T."/>
            <person name="Valentin K."/>
            <person name="Verret F."/>
            <person name="Berges J.A."/>
            <person name="Brownlee C."/>
            <person name="Cadoret J.P."/>
            <person name="Chiovitti A."/>
            <person name="Choi C.J."/>
            <person name="Coesel S."/>
            <person name="De Martino A."/>
            <person name="Detter J.C."/>
            <person name="Durkin C."/>
            <person name="Falciatore A."/>
            <person name="Fournet J."/>
            <person name="Haruta M."/>
            <person name="Huysman M.J."/>
            <person name="Jenkins B.D."/>
            <person name="Jiroutova K."/>
            <person name="Jorgensen R.E."/>
            <person name="Joubert Y."/>
            <person name="Kaplan A."/>
            <person name="Kroger N."/>
            <person name="Kroth P.G."/>
            <person name="La Roche J."/>
            <person name="Lindquist E."/>
            <person name="Lommer M."/>
            <person name="Martin-Jezequel V."/>
            <person name="Lopez P.J."/>
            <person name="Lucas S."/>
            <person name="Mangogna M."/>
            <person name="McGinnis K."/>
            <person name="Medlin L.K."/>
            <person name="Montsant A."/>
            <person name="Oudot-Le Secq M.P."/>
            <person name="Napoli C."/>
            <person name="Obornik M."/>
            <person name="Parker M.S."/>
            <person name="Petit J.L."/>
            <person name="Porcel B.M."/>
            <person name="Poulsen N."/>
            <person name="Robison M."/>
            <person name="Rychlewski L."/>
            <person name="Rynearson T.A."/>
            <person name="Schmutz J."/>
            <person name="Shapiro H."/>
            <person name="Siaut M."/>
            <person name="Stanley M."/>
            <person name="Sussman M.R."/>
            <person name="Taylor A.R."/>
            <person name="Vardi A."/>
            <person name="von Dassow P."/>
            <person name="Vyverman W."/>
            <person name="Willis A."/>
            <person name="Wyrwicz L.S."/>
            <person name="Rokhsar D.S."/>
            <person name="Weissenbach J."/>
            <person name="Armbrust E.V."/>
            <person name="Green B.R."/>
            <person name="Van de Peer Y."/>
            <person name="Grigoriev I.V."/>
        </authorList>
    </citation>
    <scope>NUCLEOTIDE SEQUENCE [LARGE SCALE GENOMIC DNA]</scope>
    <source>
        <strain evidence="3 4">CCMP1335</strain>
    </source>
</reference>
<feature type="region of interest" description="Disordered" evidence="1">
    <location>
        <begin position="343"/>
        <end position="373"/>
    </location>
</feature>
<evidence type="ECO:0000256" key="1">
    <source>
        <dbReference type="SAM" id="MobiDB-lite"/>
    </source>
</evidence>
<keyword evidence="4" id="KW-1185">Reference proteome</keyword>
<feature type="compositionally biased region" description="Polar residues" evidence="1">
    <location>
        <begin position="513"/>
        <end position="539"/>
    </location>
</feature>
<feature type="region of interest" description="Disordered" evidence="1">
    <location>
        <begin position="494"/>
        <end position="539"/>
    </location>
</feature>
<dbReference type="KEGG" id="tps:THAPSDRAFT_21645"/>